<reference evidence="18 19" key="1">
    <citation type="submission" date="2020-10" db="EMBL/GenBank/DDBJ databases">
        <title>Plant Genome Project.</title>
        <authorList>
            <person name="Zhang R.-G."/>
        </authorList>
    </citation>
    <scope>NUCLEOTIDE SEQUENCE [LARGE SCALE GENOMIC DNA]</scope>
    <source>
        <strain evidence="18">FAFU-HL-1</strain>
        <tissue evidence="18">Leaf</tissue>
    </source>
</reference>
<dbReference type="InterPro" id="IPR008921">
    <property type="entry name" value="DNA_pol3_clamp-load_cplx_C"/>
</dbReference>
<dbReference type="FunFam" id="1.10.8.60:FF:000030">
    <property type="entry name" value="replication factor C subunit 3"/>
    <property type="match status" value="1"/>
</dbReference>
<dbReference type="EMBL" id="JADGMS010000014">
    <property type="protein sequence ID" value="KAF9669719.1"/>
    <property type="molecule type" value="Genomic_DNA"/>
</dbReference>
<keyword evidence="3" id="KW-0813">Transport</keyword>
<dbReference type="SUPFAM" id="SSF81811">
    <property type="entry name" value="Helical domain of Sec23/24"/>
    <property type="match status" value="1"/>
</dbReference>
<keyword evidence="4" id="KW-0479">Metal-binding</keyword>
<keyword evidence="10" id="KW-0968">Cytoplasmic vesicle</keyword>
<evidence type="ECO:0000313" key="19">
    <source>
        <dbReference type="Proteomes" id="UP000657918"/>
    </source>
</evidence>
<dbReference type="Gene3D" id="3.40.50.410">
    <property type="entry name" value="von Willebrand factor, type A domain"/>
    <property type="match status" value="1"/>
</dbReference>
<dbReference type="InterPro" id="IPR007123">
    <property type="entry name" value="Gelsolin-like_dom"/>
</dbReference>
<evidence type="ECO:0000256" key="11">
    <source>
        <dbReference type="ARBA" id="ARBA00025471"/>
    </source>
</evidence>
<dbReference type="FunFam" id="1.20.120.730:FF:000005">
    <property type="entry name" value="Protein transport protein SEC23"/>
    <property type="match status" value="1"/>
</dbReference>
<dbReference type="GO" id="GO:0006886">
    <property type="term" value="P:intracellular protein transport"/>
    <property type="evidence" value="ECO:0007669"/>
    <property type="project" value="InterPro"/>
</dbReference>
<evidence type="ECO:0000259" key="17">
    <source>
        <dbReference type="Pfam" id="PF08033"/>
    </source>
</evidence>
<organism evidence="18 19">
    <name type="scientific">Salix dunnii</name>
    <dbReference type="NCBI Taxonomy" id="1413687"/>
    <lineage>
        <taxon>Eukaryota</taxon>
        <taxon>Viridiplantae</taxon>
        <taxon>Streptophyta</taxon>
        <taxon>Embryophyta</taxon>
        <taxon>Tracheophyta</taxon>
        <taxon>Spermatophyta</taxon>
        <taxon>Magnoliopsida</taxon>
        <taxon>eudicotyledons</taxon>
        <taxon>Gunneridae</taxon>
        <taxon>Pentapetalae</taxon>
        <taxon>rosids</taxon>
        <taxon>fabids</taxon>
        <taxon>Malpighiales</taxon>
        <taxon>Salicaceae</taxon>
        <taxon>Saliceae</taxon>
        <taxon>Salix</taxon>
    </lineage>
</organism>
<dbReference type="Pfam" id="PF04811">
    <property type="entry name" value="Sec23_trunk"/>
    <property type="match status" value="1"/>
</dbReference>
<dbReference type="GO" id="GO:0005096">
    <property type="term" value="F:GTPase activator activity"/>
    <property type="evidence" value="ECO:0007669"/>
    <property type="project" value="TreeGrafter"/>
</dbReference>
<feature type="domain" description="Sec23/Sec24 helical" evidence="16">
    <location>
        <begin position="554"/>
        <end position="652"/>
    </location>
</feature>
<feature type="domain" description="Zinc finger Sec23/Sec24-type" evidence="14">
    <location>
        <begin position="54"/>
        <end position="92"/>
    </location>
</feature>
<dbReference type="Gene3D" id="2.60.40.1670">
    <property type="entry name" value="beta-sandwich domain of Sec23/24"/>
    <property type="match status" value="1"/>
</dbReference>
<evidence type="ECO:0008006" key="20">
    <source>
        <dbReference type="Google" id="ProtNLM"/>
    </source>
</evidence>
<gene>
    <name evidence="18" type="ORF">SADUNF_Sadunf14G0136400</name>
</gene>
<sequence>MGEFVELEAQDGVRMPWNVLPGSKQESSNCVVPVSAIYTPIKPFPNMPVLPYSPLRCRTCRSILNPFCTVDFSAKIWVCPFCFQRNQFPPHYASISDDNLPAELFSQYTTIEFEDPQMISSSAPSPMIFMFVVDTCMIEEEMAFLKSALSQAIELLHENSLVGLITFGTLVHVHELGFGEITKTYVFKGSKDVSKEQLLEQMGFFLKKPKPSTGVIAGAKDGLSADSISRFLLPASQCEFTLNSVLEELQKDPWPVPPGQRASRCTSTALNVAACLLGACVPGSGARILAFIGGPSTEGLGAIVSKNLSEPIRSHKDLDKDSAPHYHKAVKFYEGLAKQLVHQGHVLDLFACALDQVGVAELKVAVEKTGGLVVLAESFGHSVFKNSLRCIFQSGGHDLGLSSNGIFEVNCSKDIKVQGIIGPCASLEKKGPLCSDTVVGQGNTTAWKMCGLDKATTLCLIFEIAKKDSPDATAQQPSSYQFYFQFLTYYQHSSGQMRLRVTTLSRRWVAGPGSAQASSAVLFDTLALNFSNKVPPSLDLVVKGDHMDLIAGFDQEAAAVAMARLVSFKMENEAEFDPIRWLDKALIHICARFGDYQKDSPSSFSLSSRLSIFPQFMFHLRRSQFVQVFNNSPDETAYFRVILNRENVANSAVMIQPSLISYSFHSVPEPAFLDVAAIASDRILLLDSYFTVVIFHGATIAQWRKAGYHNQPEHQVFAQLLQAPHDDADEIIKERFPVPRLVICDQHGSQARFLLAKLNPSATYNSDSRLPGGDVLFTDDALTTWRLVLCETPVSPPSPLPWTDRNLCSENYAMPPSPAIPRSTSDPYLSCTSSSSSAAPRPPPSSRSACSSHSSKSPYWQAWSNISKLGTFILPGRKSTDSSSRHSDLTEESLEAHNRRQEAIDILHDKNAKCSPYYKGLVDYSLVISRERHHLPLPPPSPCRESQATVVTSSSLSTFIFKMQEWSSCFSIASKSNSVKGKENNAPAAVPATRIDKIKPTKPRPAAPGHSASSISSQPSARTALEKETCDVNALLAATEEKPLRERVSESKPPAAAPNDDHRDILDCPSALDVRNIDRKFTLANKYQPKTLKDFICNRDQAIRMQGVMMDVDHNHFIFEGPAGVGKRTMIWAMLQEAFGQERLQTREECRSFSLKGEQISSIRVRVKVSSQHVEINLSELKGYEKQVIVELIKETHHNRRIISNNPSIPRSKLDECRAIILYEADKLSTDALLYIKWVFERYKGFSKFFFCCNDVSRLQPIRSLCTVVQLFPPSKKEVVEVLEFIAQREGLELPYPLAEKIADKSKNNLRQAIRSFEASWHRSYPFTEDQEILTGWEDDIANIAKDMVEEQSPKQLYIIRGKLQNLIEHDVSPDFFFECLLGELKKHLDEPFQLQLDCLHKDYNRNDGNMLEISENELIFLRSQHEEAEFIAKFMSFYKKSVTNNKSIQHDGGP</sequence>
<evidence type="ECO:0000256" key="12">
    <source>
        <dbReference type="SAM" id="MobiDB-lite"/>
    </source>
</evidence>
<dbReference type="Proteomes" id="UP000657918">
    <property type="component" value="Unassembled WGS sequence"/>
</dbReference>
<dbReference type="InterPro" id="IPR037364">
    <property type="entry name" value="Sec23"/>
</dbReference>
<dbReference type="InterPro" id="IPR036180">
    <property type="entry name" value="Gelsolin-like_dom_sf"/>
</dbReference>
<evidence type="ECO:0000256" key="8">
    <source>
        <dbReference type="ARBA" id="ARBA00022927"/>
    </source>
</evidence>
<dbReference type="GO" id="GO:0090110">
    <property type="term" value="P:COPII-coated vesicle cargo loading"/>
    <property type="evidence" value="ECO:0007669"/>
    <property type="project" value="TreeGrafter"/>
</dbReference>
<dbReference type="PANTHER" id="PTHR11141:SF2">
    <property type="entry name" value="PROTEIN TRANSPORT PROTEIN SEC23 C"/>
    <property type="match status" value="1"/>
</dbReference>
<evidence type="ECO:0000256" key="7">
    <source>
        <dbReference type="ARBA" id="ARBA00022892"/>
    </source>
</evidence>
<dbReference type="Pfam" id="PF04810">
    <property type="entry name" value="zf-Sec23_Sec24"/>
    <property type="match status" value="1"/>
</dbReference>
<dbReference type="FunFam" id="2.60.40.1670:FF:000006">
    <property type="entry name" value="Protein transport protein SEC23"/>
    <property type="match status" value="1"/>
</dbReference>
<feature type="compositionally biased region" description="Low complexity" evidence="12">
    <location>
        <begin position="1007"/>
        <end position="1023"/>
    </location>
</feature>
<keyword evidence="7" id="KW-0931">ER-Golgi transport</keyword>
<dbReference type="InterPro" id="IPR036465">
    <property type="entry name" value="vWFA_dom_sf"/>
</dbReference>
<evidence type="ECO:0000313" key="18">
    <source>
        <dbReference type="EMBL" id="KAF9669719.1"/>
    </source>
</evidence>
<dbReference type="FunFam" id="3.40.50.410:FF:000008">
    <property type="entry name" value="Protein transport protein SEC23"/>
    <property type="match status" value="1"/>
</dbReference>
<evidence type="ECO:0000256" key="4">
    <source>
        <dbReference type="ARBA" id="ARBA00022723"/>
    </source>
</evidence>
<dbReference type="CDD" id="cd11287">
    <property type="entry name" value="Sec23_C"/>
    <property type="match status" value="1"/>
</dbReference>
<dbReference type="Pfam" id="PF04815">
    <property type="entry name" value="Sec23_helical"/>
    <property type="match status" value="1"/>
</dbReference>
<feature type="domain" description="Gelsolin-like" evidence="13">
    <location>
        <begin position="667"/>
        <end position="754"/>
    </location>
</feature>
<dbReference type="Pfam" id="PF00626">
    <property type="entry name" value="Gelsolin"/>
    <property type="match status" value="1"/>
</dbReference>
<dbReference type="InterPro" id="IPR027417">
    <property type="entry name" value="P-loop_NTPase"/>
</dbReference>
<keyword evidence="5" id="KW-0256">Endoplasmic reticulum</keyword>
<dbReference type="InterPro" id="IPR037550">
    <property type="entry name" value="Sec23_C"/>
</dbReference>
<dbReference type="Gene3D" id="1.20.120.730">
    <property type="entry name" value="Sec23/Sec24 helical domain"/>
    <property type="match status" value="1"/>
</dbReference>
<dbReference type="InterPro" id="IPR029006">
    <property type="entry name" value="ADF-H/Gelsolin-like_dom_sf"/>
</dbReference>
<accession>A0A835JJV2</accession>
<dbReference type="Gene3D" id="1.20.272.10">
    <property type="match status" value="1"/>
</dbReference>
<evidence type="ECO:0000259" key="16">
    <source>
        <dbReference type="Pfam" id="PF04815"/>
    </source>
</evidence>
<evidence type="ECO:0000259" key="14">
    <source>
        <dbReference type="Pfam" id="PF04810"/>
    </source>
</evidence>
<dbReference type="FunFam" id="3.40.20.10:FF:000014">
    <property type="entry name" value="Protein transport protein SEC23"/>
    <property type="match status" value="1"/>
</dbReference>
<evidence type="ECO:0000256" key="10">
    <source>
        <dbReference type="ARBA" id="ARBA00023329"/>
    </source>
</evidence>
<dbReference type="InterPro" id="IPR012990">
    <property type="entry name" value="Beta-sandwich_Sec23_24"/>
</dbReference>
<evidence type="ECO:0000256" key="6">
    <source>
        <dbReference type="ARBA" id="ARBA00022833"/>
    </source>
</evidence>
<dbReference type="InterPro" id="IPR006896">
    <property type="entry name" value="Sec23/24_trunk_dom"/>
</dbReference>
<comment type="subcellular location">
    <subcellularLocation>
        <location evidence="1">Cytoplasmic vesicle</location>
        <location evidence="1">COPII-coated vesicle membrane</location>
        <topology evidence="1">Peripheral membrane protein</topology>
        <orientation evidence="1">Cytoplasmic side</orientation>
    </subcellularLocation>
    <subcellularLocation>
        <location evidence="2">Endoplasmic reticulum membrane</location>
        <topology evidence="2">Peripheral membrane protein</topology>
        <orientation evidence="2">Cytoplasmic side</orientation>
    </subcellularLocation>
</comment>
<evidence type="ECO:0000256" key="9">
    <source>
        <dbReference type="ARBA" id="ARBA00023136"/>
    </source>
</evidence>
<evidence type="ECO:0000256" key="5">
    <source>
        <dbReference type="ARBA" id="ARBA00022824"/>
    </source>
</evidence>
<dbReference type="SUPFAM" id="SSF82754">
    <property type="entry name" value="C-terminal, gelsolin-like domain of Sec23/24"/>
    <property type="match status" value="1"/>
</dbReference>
<keyword evidence="9" id="KW-0472">Membrane</keyword>
<feature type="compositionally biased region" description="Basic and acidic residues" evidence="12">
    <location>
        <begin position="878"/>
        <end position="896"/>
    </location>
</feature>
<feature type="region of interest" description="Disordered" evidence="12">
    <location>
        <begin position="877"/>
        <end position="896"/>
    </location>
</feature>
<dbReference type="InterPro" id="IPR006900">
    <property type="entry name" value="Sec23/24_helical_dom"/>
</dbReference>
<dbReference type="OrthoDB" id="10256289at2759"/>
<dbReference type="PANTHER" id="PTHR11141">
    <property type="entry name" value="PROTEIN TRANSPORT PROTEIN SEC23"/>
    <property type="match status" value="1"/>
</dbReference>
<comment type="function">
    <text evidence="11">Component of the coat protein complex II (COPII) which promotes the formation of transport vesicles from the endoplasmic reticulum (ER). The coat has two main functions, the physical deformation of the endoplasmic reticulum membrane into vesicles and the selection of cargo molecules.</text>
</comment>
<name>A0A835JJV2_9ROSI</name>
<keyword evidence="8" id="KW-0653">Protein transport</keyword>
<dbReference type="Gene3D" id="3.40.20.10">
    <property type="entry name" value="Severin"/>
    <property type="match status" value="1"/>
</dbReference>
<protein>
    <recommendedName>
        <fullName evidence="20">Protein transport protein SEC23</fullName>
    </recommendedName>
</protein>
<dbReference type="SUPFAM" id="SSF53300">
    <property type="entry name" value="vWA-like"/>
    <property type="match status" value="1"/>
</dbReference>
<keyword evidence="6" id="KW-0862">Zinc</keyword>
<evidence type="ECO:0000256" key="2">
    <source>
        <dbReference type="ARBA" id="ARBA00004397"/>
    </source>
</evidence>
<dbReference type="GO" id="GO:0070971">
    <property type="term" value="C:endoplasmic reticulum exit site"/>
    <property type="evidence" value="ECO:0007669"/>
    <property type="project" value="TreeGrafter"/>
</dbReference>
<dbReference type="GO" id="GO:0006260">
    <property type="term" value="P:DNA replication"/>
    <property type="evidence" value="ECO:0007669"/>
    <property type="project" value="InterPro"/>
</dbReference>
<dbReference type="Pfam" id="PF21960">
    <property type="entry name" value="RCF1-5-like_lid"/>
    <property type="match status" value="1"/>
</dbReference>
<evidence type="ECO:0000256" key="3">
    <source>
        <dbReference type="ARBA" id="ARBA00022448"/>
    </source>
</evidence>
<dbReference type="Gene3D" id="2.30.30.380">
    <property type="entry name" value="Zn-finger domain of Sec23/24"/>
    <property type="match status" value="1"/>
</dbReference>
<dbReference type="Gene3D" id="1.10.8.60">
    <property type="match status" value="1"/>
</dbReference>
<evidence type="ECO:0000259" key="15">
    <source>
        <dbReference type="Pfam" id="PF04811"/>
    </source>
</evidence>
<dbReference type="SUPFAM" id="SSF52540">
    <property type="entry name" value="P-loop containing nucleoside triphosphate hydrolases"/>
    <property type="match status" value="1"/>
</dbReference>
<dbReference type="GO" id="GO:0003677">
    <property type="term" value="F:DNA binding"/>
    <property type="evidence" value="ECO:0007669"/>
    <property type="project" value="InterPro"/>
</dbReference>
<dbReference type="InterPro" id="IPR006895">
    <property type="entry name" value="Znf_Sec23_Sec24"/>
</dbReference>
<proteinExistence type="predicted"/>
<evidence type="ECO:0000256" key="1">
    <source>
        <dbReference type="ARBA" id="ARBA00004299"/>
    </source>
</evidence>
<dbReference type="Gene3D" id="3.40.50.300">
    <property type="entry name" value="P-loop containing nucleotide triphosphate hydrolases"/>
    <property type="match status" value="1"/>
</dbReference>
<dbReference type="SUPFAM" id="SSF81995">
    <property type="entry name" value="beta-sandwich domain of Sec23/24"/>
    <property type="match status" value="1"/>
</dbReference>
<evidence type="ECO:0000259" key="13">
    <source>
        <dbReference type="Pfam" id="PF00626"/>
    </source>
</evidence>
<dbReference type="FunFam" id="2.30.30.380:FF:000001">
    <property type="entry name" value="Protein transport protein SEC23"/>
    <property type="match status" value="1"/>
</dbReference>
<keyword evidence="19" id="KW-1185">Reference proteome</keyword>
<dbReference type="GO" id="GO:0005789">
    <property type="term" value="C:endoplasmic reticulum membrane"/>
    <property type="evidence" value="ECO:0007669"/>
    <property type="project" value="UniProtKB-SubCell"/>
</dbReference>
<feature type="domain" description="Sec23/Sec24 beta-sandwich" evidence="17">
    <location>
        <begin position="403"/>
        <end position="509"/>
    </location>
</feature>
<dbReference type="SUPFAM" id="SSF82919">
    <property type="entry name" value="Zn-finger domain of Sec23/24"/>
    <property type="match status" value="1"/>
</dbReference>
<feature type="region of interest" description="Disordered" evidence="12">
    <location>
        <begin position="977"/>
        <end position="1023"/>
    </location>
</feature>
<dbReference type="GO" id="GO:0008270">
    <property type="term" value="F:zinc ion binding"/>
    <property type="evidence" value="ECO:0007669"/>
    <property type="project" value="InterPro"/>
</dbReference>
<feature type="domain" description="Sec23/Sec24 trunk" evidence="15">
    <location>
        <begin position="124"/>
        <end position="389"/>
    </location>
</feature>
<dbReference type="InterPro" id="IPR036175">
    <property type="entry name" value="Sec23/24_helical_dom_sf"/>
</dbReference>
<dbReference type="InterPro" id="IPR036174">
    <property type="entry name" value="Znf_Sec23_Sec24_sf"/>
</dbReference>
<feature type="compositionally biased region" description="Low complexity" evidence="12">
    <location>
        <begin position="823"/>
        <end position="839"/>
    </location>
</feature>
<dbReference type="SUPFAM" id="SSF48019">
    <property type="entry name" value="post-AAA+ oligomerization domain-like"/>
    <property type="match status" value="1"/>
</dbReference>
<dbReference type="GO" id="GO:0030127">
    <property type="term" value="C:COPII vesicle coat"/>
    <property type="evidence" value="ECO:0007669"/>
    <property type="project" value="InterPro"/>
</dbReference>
<feature type="compositionally biased region" description="Basic and acidic residues" evidence="12">
    <location>
        <begin position="1041"/>
        <end position="1050"/>
    </location>
</feature>
<dbReference type="Pfam" id="PF08033">
    <property type="entry name" value="Sec23_BS"/>
    <property type="match status" value="1"/>
</dbReference>
<comment type="caution">
    <text evidence="18">The sequence shown here is derived from an EMBL/GenBank/DDBJ whole genome shotgun (WGS) entry which is preliminary data.</text>
</comment>
<feature type="region of interest" description="Disordered" evidence="12">
    <location>
        <begin position="1041"/>
        <end position="1064"/>
    </location>
</feature>
<feature type="region of interest" description="Disordered" evidence="12">
    <location>
        <begin position="823"/>
        <end position="853"/>
    </location>
</feature>